<organism evidence="1 2">
    <name type="scientific">Taibaiella soli</name>
    <dbReference type="NCBI Taxonomy" id="1649169"/>
    <lineage>
        <taxon>Bacteria</taxon>
        <taxon>Pseudomonadati</taxon>
        <taxon>Bacteroidota</taxon>
        <taxon>Chitinophagia</taxon>
        <taxon>Chitinophagales</taxon>
        <taxon>Chitinophagaceae</taxon>
        <taxon>Taibaiella</taxon>
    </lineage>
</organism>
<name>A0A2W2AQG4_9BACT</name>
<dbReference type="InterPro" id="IPR015946">
    <property type="entry name" value="KH_dom-like_a/b"/>
</dbReference>
<dbReference type="InterPro" id="IPR052707">
    <property type="entry name" value="OsmC_Ohr_Peroxiredoxin"/>
</dbReference>
<dbReference type="RefSeq" id="WP_110997499.1">
    <property type="nucleotide sequence ID" value="NZ_QKTW01000003.1"/>
</dbReference>
<dbReference type="SUPFAM" id="SSF82784">
    <property type="entry name" value="OsmC-like"/>
    <property type="match status" value="1"/>
</dbReference>
<reference evidence="1 2" key="1">
    <citation type="submission" date="2018-06" db="EMBL/GenBank/DDBJ databases">
        <title>Mucibacter soli gen. nov., sp. nov., a new member of the family Chitinophagaceae producing mucin.</title>
        <authorList>
            <person name="Kim M.-K."/>
            <person name="Park S."/>
            <person name="Kim T.-S."/>
            <person name="Joung Y."/>
            <person name="Han J.-H."/>
            <person name="Kim S.B."/>
        </authorList>
    </citation>
    <scope>NUCLEOTIDE SEQUENCE [LARGE SCALE GENOMIC DNA]</scope>
    <source>
        <strain evidence="1 2">R1-15</strain>
    </source>
</reference>
<sequence>MKQHQYQTSLVWTGNIGEGTQSYRSYNRAYTISVKGKSDILGSSDPAFLGDASRHNPEEMLVMSLSSCHMLWYLHLCAEAGVIVIDYQDNAVGFMQENADGSGQFTKVVLHPAVKVKDPAMMEMANELHEKAHEMCFIARSCNFPVFIAQSSTPEA</sequence>
<dbReference type="PANTHER" id="PTHR42830">
    <property type="entry name" value="OSMOTICALLY INDUCIBLE FAMILY PROTEIN"/>
    <property type="match status" value="1"/>
</dbReference>
<evidence type="ECO:0000313" key="1">
    <source>
        <dbReference type="EMBL" id="PZF74660.1"/>
    </source>
</evidence>
<dbReference type="InterPro" id="IPR003718">
    <property type="entry name" value="OsmC/Ohr_fam"/>
</dbReference>
<comment type="caution">
    <text evidence="1">The sequence shown here is derived from an EMBL/GenBank/DDBJ whole genome shotgun (WGS) entry which is preliminary data.</text>
</comment>
<dbReference type="Pfam" id="PF02566">
    <property type="entry name" value="OsmC"/>
    <property type="match status" value="1"/>
</dbReference>
<dbReference type="AlphaFoldDB" id="A0A2W2AQG4"/>
<dbReference type="Proteomes" id="UP000248745">
    <property type="component" value="Unassembled WGS sequence"/>
</dbReference>
<protein>
    <submittedName>
        <fullName evidence="1">OsmC family peroxiredoxin</fullName>
    </submittedName>
</protein>
<dbReference type="PANTHER" id="PTHR42830:SF2">
    <property type="entry name" value="OSMC_OHR FAMILY PROTEIN"/>
    <property type="match status" value="1"/>
</dbReference>
<accession>A0A2W2AQG4</accession>
<evidence type="ECO:0000313" key="2">
    <source>
        <dbReference type="Proteomes" id="UP000248745"/>
    </source>
</evidence>
<keyword evidence="2" id="KW-1185">Reference proteome</keyword>
<dbReference type="InterPro" id="IPR036102">
    <property type="entry name" value="OsmC/Ohrsf"/>
</dbReference>
<proteinExistence type="predicted"/>
<gene>
    <name evidence="1" type="ORF">DN068_02160</name>
</gene>
<dbReference type="OrthoDB" id="9795405at2"/>
<dbReference type="Gene3D" id="3.30.300.20">
    <property type="match status" value="1"/>
</dbReference>
<dbReference type="EMBL" id="QKTW01000003">
    <property type="protein sequence ID" value="PZF74660.1"/>
    <property type="molecule type" value="Genomic_DNA"/>
</dbReference>